<keyword evidence="2" id="KW-1185">Reference proteome</keyword>
<dbReference type="OrthoDB" id="3140657at2759"/>
<reference evidence="1" key="1">
    <citation type="journal article" date="2017" name="Mycologia">
        <title>Fusarium algeriense, sp. nov., a novel toxigenic crown rot pathogen of durum wheat from Algeria is nested in the Fusarium burgessii species complex.</title>
        <authorList>
            <person name="Laraba I."/>
            <person name="Keddad A."/>
            <person name="Boureghda H."/>
            <person name="Abdallah N."/>
            <person name="Vaughan M.M."/>
            <person name="Proctor R.H."/>
            <person name="Busman M."/>
            <person name="O'Donnell K."/>
        </authorList>
    </citation>
    <scope>NUCLEOTIDE SEQUENCE</scope>
    <source>
        <strain evidence="1">NRRL 25174</strain>
    </source>
</reference>
<protein>
    <submittedName>
        <fullName evidence="1">F-box domain protein</fullName>
    </submittedName>
</protein>
<dbReference type="EMBL" id="PVQB02000037">
    <property type="protein sequence ID" value="KAF4344870.1"/>
    <property type="molecule type" value="Genomic_DNA"/>
</dbReference>
<comment type="caution">
    <text evidence="1">The sequence shown here is derived from an EMBL/GenBank/DDBJ whole genome shotgun (WGS) entry which is preliminary data.</text>
</comment>
<dbReference type="PANTHER" id="PTHR42057:SF2">
    <property type="entry name" value="F-BOX DOMAIN PROTEIN (AFU_ORTHOLOGUE AFUA_4G00200)-RELATED"/>
    <property type="match status" value="1"/>
</dbReference>
<evidence type="ECO:0000313" key="1">
    <source>
        <dbReference type="EMBL" id="KAF4344870.1"/>
    </source>
</evidence>
<gene>
    <name evidence="1" type="ORF">FBEOM_1156</name>
</gene>
<organism evidence="1 2">
    <name type="scientific">Fusarium beomiforme</name>
    <dbReference type="NCBI Taxonomy" id="44412"/>
    <lineage>
        <taxon>Eukaryota</taxon>
        <taxon>Fungi</taxon>
        <taxon>Dikarya</taxon>
        <taxon>Ascomycota</taxon>
        <taxon>Pezizomycotina</taxon>
        <taxon>Sordariomycetes</taxon>
        <taxon>Hypocreomycetidae</taxon>
        <taxon>Hypocreales</taxon>
        <taxon>Nectriaceae</taxon>
        <taxon>Fusarium</taxon>
        <taxon>Fusarium burgessii species complex</taxon>
    </lineage>
</organism>
<evidence type="ECO:0000313" key="2">
    <source>
        <dbReference type="Proteomes" id="UP000730481"/>
    </source>
</evidence>
<reference evidence="1" key="2">
    <citation type="submission" date="2020-02" db="EMBL/GenBank/DDBJ databases">
        <title>Identification and distribution of gene clusters putatively required for synthesis of sphingolipid metabolism inhibitors in phylogenetically diverse species of the filamentous fungus Fusarium.</title>
        <authorList>
            <person name="Kim H.-S."/>
            <person name="Busman M."/>
            <person name="Brown D.W."/>
            <person name="Divon H."/>
            <person name="Uhlig S."/>
            <person name="Proctor R.H."/>
        </authorList>
    </citation>
    <scope>NUCLEOTIDE SEQUENCE</scope>
    <source>
        <strain evidence="1">NRRL 25174</strain>
    </source>
</reference>
<dbReference type="AlphaFoldDB" id="A0A9P5ATW4"/>
<sequence length="257" mass="28984">MTLNVYPTRQRHFTFLVVFWDALPLLARFHNLQILHLCFDSSFTLQDYKQYSTKLRSRVLTTVFRILSGTFEKDSSKTANEAHASATTEIPLQGTLSSPISPSTLIIFNLGDYHDPELSNMPGFKAIMGGITALRLDIAQHKEMISRYLESTAARNQCQEMFTQLPFTWLSPTIATNLQVLSLCYQSYWGWFPNIDICLIGGGNGMPKLRSLALGRFVFSHLREVDWIASLDLEELFLEGCAVLAKHHGHPATRGGL</sequence>
<dbReference type="Proteomes" id="UP000730481">
    <property type="component" value="Unassembled WGS sequence"/>
</dbReference>
<proteinExistence type="predicted"/>
<name>A0A9P5ATW4_9HYPO</name>
<dbReference type="PANTHER" id="PTHR42057">
    <property type="entry name" value="F-BOX DOMAIN PROTEIN (AFU_ORTHOLOGUE AFUA_4G00200)"/>
    <property type="match status" value="1"/>
</dbReference>
<accession>A0A9P5ATW4</accession>